<dbReference type="PANTHER" id="PTHR38340">
    <property type="entry name" value="S-LAYER PROTEIN"/>
    <property type="match status" value="1"/>
</dbReference>
<evidence type="ECO:0000256" key="2">
    <source>
        <dbReference type="ARBA" id="ARBA00022525"/>
    </source>
</evidence>
<dbReference type="InterPro" id="IPR001343">
    <property type="entry name" value="Hemolysn_Ca-bd"/>
</dbReference>
<protein>
    <submittedName>
        <fullName evidence="3">Hemolysin-type calcium-binding region</fullName>
    </submittedName>
</protein>
<dbReference type="Proteomes" id="UP000030960">
    <property type="component" value="Unassembled WGS sequence"/>
</dbReference>
<proteinExistence type="predicted"/>
<dbReference type="Gene3D" id="2.150.10.10">
    <property type="entry name" value="Serralysin-like metalloprotease, C-terminal"/>
    <property type="match status" value="3"/>
</dbReference>
<gene>
    <name evidence="3" type="ORF">OA50_01413</name>
</gene>
<dbReference type="OrthoDB" id="7793891at2"/>
<dbReference type="SUPFAM" id="SSF51120">
    <property type="entry name" value="beta-Roll"/>
    <property type="match status" value="2"/>
</dbReference>
<dbReference type="PATRIC" id="fig|1515334.3.peg.1413"/>
<dbReference type="EMBL" id="JSUQ01000004">
    <property type="protein sequence ID" value="KHQ54182.1"/>
    <property type="molecule type" value="Genomic_DNA"/>
</dbReference>
<keyword evidence="2" id="KW-0964">Secreted</keyword>
<dbReference type="InterPro" id="IPR011049">
    <property type="entry name" value="Serralysin-like_metalloprot_C"/>
</dbReference>
<comment type="caution">
    <text evidence="3">The sequence shown here is derived from an EMBL/GenBank/DDBJ whole genome shotgun (WGS) entry which is preliminary data.</text>
</comment>
<dbReference type="STRING" id="561184.SAMN05216376_101422"/>
<sequence length="487" mass="50129">MATIFQTGNVTSTVTVSNGDRYVVSGSQFIAVSGGDGVVLADAPTAPQLVNMGSISADQTGVVVQATQAVITNYGTMTSFAPYNNTVIQMTQTQNSLVQINNHGTISLGGSSGYLLQMPYDYRVEVRLLNTGTLDAERGSILVGSFGSDDNTFINSGTVHAALLVMSGWGNSTLVNTGEMVVRWLDVQAQSAFLFVNHGTLTDTDGDVYITTSRYEPDQIANSGTIFGSIDLLGGDDRVENIGTGIVHGAVYGKSGSDTLVGGAFRDEFYGGTENDVLVGRGGDDVLNGEGGDDMILAGDGDDSATGDIGADTINGGAGNDTLLGGAREDVLVGQDGADLLDGGTENDTLDGGSGNDTLLGGGANDVLRGQEGRDVLQGGNGLDFLSGGPDADVFVFGTTIEMGIGALRDQILDFEKGLDLIDLSALYAGPLTFVGTAPFSGAGQVRVAEQPTGSTIVQINMDADMQPEAELRLADVHGLDAGDFIL</sequence>
<name>A0A0B3S1H4_9RHOB</name>
<keyword evidence="4" id="KW-1185">Reference proteome</keyword>
<dbReference type="InterPro" id="IPR050557">
    <property type="entry name" value="RTX_toxin/Mannuronan_C5-epim"/>
</dbReference>
<accession>A0A0B3S1H4</accession>
<dbReference type="GO" id="GO:0005509">
    <property type="term" value="F:calcium ion binding"/>
    <property type="evidence" value="ECO:0007669"/>
    <property type="project" value="InterPro"/>
</dbReference>
<organism evidence="3 4">
    <name type="scientific">Mameliella alba</name>
    <dbReference type="NCBI Taxonomy" id="561184"/>
    <lineage>
        <taxon>Bacteria</taxon>
        <taxon>Pseudomonadati</taxon>
        <taxon>Pseudomonadota</taxon>
        <taxon>Alphaproteobacteria</taxon>
        <taxon>Rhodobacterales</taxon>
        <taxon>Roseobacteraceae</taxon>
        <taxon>Mameliella</taxon>
    </lineage>
</organism>
<evidence type="ECO:0000256" key="1">
    <source>
        <dbReference type="ARBA" id="ARBA00004613"/>
    </source>
</evidence>
<dbReference type="RefSeq" id="WP_052244337.1">
    <property type="nucleotide sequence ID" value="NZ_JSUQ01000004.1"/>
</dbReference>
<dbReference type="PROSITE" id="PS00330">
    <property type="entry name" value="HEMOLYSIN_CALCIUM"/>
    <property type="match status" value="2"/>
</dbReference>
<evidence type="ECO:0000313" key="3">
    <source>
        <dbReference type="EMBL" id="KHQ54182.1"/>
    </source>
</evidence>
<dbReference type="Pfam" id="PF00353">
    <property type="entry name" value="HemolysinCabind"/>
    <property type="match status" value="4"/>
</dbReference>
<evidence type="ECO:0000313" key="4">
    <source>
        <dbReference type="Proteomes" id="UP000030960"/>
    </source>
</evidence>
<dbReference type="InterPro" id="IPR018511">
    <property type="entry name" value="Hemolysin-typ_Ca-bd_CS"/>
</dbReference>
<dbReference type="AlphaFoldDB" id="A0A0B3S1H4"/>
<reference evidence="3 4" key="1">
    <citation type="submission" date="2014-10" db="EMBL/GenBank/DDBJ databases">
        <title>Genome sequence of Ponticoccus sp. strain UMTAT08 isolated from clonal culture of toxic dinoflagellate Alexandrium tamiyavanichii.</title>
        <authorList>
            <person name="Gan H.Y."/>
            <person name="Muhd D.-D."/>
            <person name="Mohd Noor M.E."/>
            <person name="Yeong Y.S."/>
            <person name="Usup G."/>
        </authorList>
    </citation>
    <scope>NUCLEOTIDE SEQUENCE [LARGE SCALE GENOMIC DNA]</scope>
    <source>
        <strain evidence="3 4">UMTAT08</strain>
    </source>
</reference>
<dbReference type="PANTHER" id="PTHR38340:SF1">
    <property type="entry name" value="S-LAYER PROTEIN"/>
    <property type="match status" value="1"/>
</dbReference>
<dbReference type="PRINTS" id="PR00313">
    <property type="entry name" value="CABNDNGRPT"/>
</dbReference>
<comment type="subcellular location">
    <subcellularLocation>
        <location evidence="1">Secreted</location>
    </subcellularLocation>
</comment>
<dbReference type="GO" id="GO:0005615">
    <property type="term" value="C:extracellular space"/>
    <property type="evidence" value="ECO:0007669"/>
    <property type="project" value="InterPro"/>
</dbReference>